<dbReference type="EMBL" id="BARW01004336">
    <property type="protein sequence ID" value="GAI61994.1"/>
    <property type="molecule type" value="Genomic_DNA"/>
</dbReference>
<reference evidence="1" key="1">
    <citation type="journal article" date="2014" name="Front. Microbiol.">
        <title>High frequency of phylogenetically diverse reductive dehalogenase-homologous genes in deep subseafloor sedimentary metagenomes.</title>
        <authorList>
            <person name="Kawai M."/>
            <person name="Futagami T."/>
            <person name="Toyoda A."/>
            <person name="Takaki Y."/>
            <person name="Nishi S."/>
            <person name="Hori S."/>
            <person name="Arai W."/>
            <person name="Tsubouchi T."/>
            <person name="Morono Y."/>
            <person name="Uchiyama I."/>
            <person name="Ito T."/>
            <person name="Fujiyama A."/>
            <person name="Inagaki F."/>
            <person name="Takami H."/>
        </authorList>
    </citation>
    <scope>NUCLEOTIDE SEQUENCE</scope>
    <source>
        <strain evidence="1">Expedition CK06-06</strain>
    </source>
</reference>
<gene>
    <name evidence="1" type="ORF">S12H4_10239</name>
</gene>
<name>X1S2J5_9ZZZZ</name>
<dbReference type="AlphaFoldDB" id="X1S2J5"/>
<comment type="caution">
    <text evidence="1">The sequence shown here is derived from an EMBL/GenBank/DDBJ whole genome shotgun (WGS) entry which is preliminary data.</text>
</comment>
<sequence length="56" mass="6284">MSKTLKKIGKTLNSVAGTPIYKKKLDMSFVILKEWFKSTVSEPVKLVSKNPFNKPG</sequence>
<proteinExistence type="predicted"/>
<protein>
    <submittedName>
        <fullName evidence="1">Uncharacterized protein</fullName>
    </submittedName>
</protein>
<organism evidence="1">
    <name type="scientific">marine sediment metagenome</name>
    <dbReference type="NCBI Taxonomy" id="412755"/>
    <lineage>
        <taxon>unclassified sequences</taxon>
        <taxon>metagenomes</taxon>
        <taxon>ecological metagenomes</taxon>
    </lineage>
</organism>
<evidence type="ECO:0000313" key="1">
    <source>
        <dbReference type="EMBL" id="GAI61994.1"/>
    </source>
</evidence>
<accession>X1S2J5</accession>